<dbReference type="Pfam" id="PF00733">
    <property type="entry name" value="Asn_synthase"/>
    <property type="match status" value="1"/>
</dbReference>
<reference evidence="3" key="1">
    <citation type="submission" date="2020-08" db="EMBL/GenBank/DDBJ databases">
        <title>Genome public.</title>
        <authorList>
            <person name="Liu C."/>
            <person name="Sun Q."/>
        </authorList>
    </citation>
    <scope>NUCLEOTIDE SEQUENCE</scope>
    <source>
        <strain evidence="3">BX12</strain>
    </source>
</reference>
<dbReference type="Proteomes" id="UP000602647">
    <property type="component" value="Unassembled WGS sequence"/>
</dbReference>
<dbReference type="PANTHER" id="PTHR43169">
    <property type="entry name" value="EXSB FAMILY PROTEIN"/>
    <property type="match status" value="1"/>
</dbReference>
<dbReference type="EMBL" id="JACRYT010000009">
    <property type="protein sequence ID" value="MBC6680078.1"/>
    <property type="molecule type" value="Genomic_DNA"/>
</dbReference>
<dbReference type="InterPro" id="IPR005232">
    <property type="entry name" value="LarE"/>
</dbReference>
<dbReference type="InterPro" id="IPR001962">
    <property type="entry name" value="Asn_synthase"/>
</dbReference>
<dbReference type="PANTHER" id="PTHR43169:SF2">
    <property type="entry name" value="NAD_GMP SYNTHASE DOMAIN-CONTAINING PROTEIN"/>
    <property type="match status" value="1"/>
</dbReference>
<evidence type="ECO:0000256" key="1">
    <source>
        <dbReference type="PIRSR" id="PIRSR006661-1"/>
    </source>
</evidence>
<proteinExistence type="predicted"/>
<dbReference type="GO" id="GO:0006529">
    <property type="term" value="P:asparagine biosynthetic process"/>
    <property type="evidence" value="ECO:0007669"/>
    <property type="project" value="InterPro"/>
</dbReference>
<keyword evidence="3" id="KW-0808">Transferase</keyword>
<name>A0A923NQ56_9FIRM</name>
<feature type="domain" description="Asparagine synthetase" evidence="2">
    <location>
        <begin position="4"/>
        <end position="83"/>
    </location>
</feature>
<dbReference type="Gene3D" id="3.40.50.620">
    <property type="entry name" value="HUPs"/>
    <property type="match status" value="1"/>
</dbReference>
<dbReference type="InterPro" id="IPR052188">
    <property type="entry name" value="Ni-pincer_cofactor_biosynth"/>
</dbReference>
<feature type="active site" description="Nucleophile and sulfur donor" evidence="1">
    <location>
        <position position="176"/>
    </location>
</feature>
<protein>
    <submittedName>
        <fullName evidence="3">ATP-dependent sacrificial sulfur transferase LarE</fullName>
    </submittedName>
</protein>
<dbReference type="InterPro" id="IPR014729">
    <property type="entry name" value="Rossmann-like_a/b/a_fold"/>
</dbReference>
<dbReference type="CDD" id="cd01990">
    <property type="entry name" value="LarE-like"/>
    <property type="match status" value="1"/>
</dbReference>
<dbReference type="AlphaFoldDB" id="A0A923NQ56"/>
<dbReference type="SUPFAM" id="SSF52402">
    <property type="entry name" value="Adenine nucleotide alpha hydrolases-like"/>
    <property type="match status" value="1"/>
</dbReference>
<dbReference type="RefSeq" id="WP_187303181.1">
    <property type="nucleotide sequence ID" value="NZ_JACRYT010000009.1"/>
</dbReference>
<evidence type="ECO:0000259" key="2">
    <source>
        <dbReference type="Pfam" id="PF00733"/>
    </source>
</evidence>
<evidence type="ECO:0000313" key="3">
    <source>
        <dbReference type="EMBL" id="MBC6680078.1"/>
    </source>
</evidence>
<dbReference type="PIRSF" id="PIRSF006661">
    <property type="entry name" value="PP-lp_UCP006661"/>
    <property type="match status" value="1"/>
</dbReference>
<sequence>MEYREKLQDLERRLREYGEVAVSFSGGVDSTFLLLFAKKVLGENVSAVTISAPNFAPDEIRYAQELCKKEGIRHFVLELGEEIFSAFSHNPPDRCYICKKTLFGKVVDEMRAQLPEAVVADGTNLDDVSDYRPGRKALEELSIASPLKEAGLTKKEVRRGLKELGGDIWDKPAFACLASRIPYGETITKEKLTAIYRAESLLQDLGFRQVRVRHHGTLARIEVLPEARGDFFDLGLMDLVNERLKEFGFLYVTLDLAGYRMGSLNEEIEE</sequence>
<comment type="caution">
    <text evidence="3">The sequence shown here is derived from an EMBL/GenBank/DDBJ whole genome shotgun (WGS) entry which is preliminary data.</text>
</comment>
<dbReference type="NCBIfam" id="TIGR00268">
    <property type="entry name" value="ATP-dependent sacrificial sulfur transferase LarE"/>
    <property type="match status" value="1"/>
</dbReference>
<dbReference type="GO" id="GO:0004066">
    <property type="term" value="F:asparagine synthase (glutamine-hydrolyzing) activity"/>
    <property type="evidence" value="ECO:0007669"/>
    <property type="project" value="InterPro"/>
</dbReference>
<dbReference type="GO" id="GO:0016783">
    <property type="term" value="F:sulfurtransferase activity"/>
    <property type="evidence" value="ECO:0007669"/>
    <property type="project" value="InterPro"/>
</dbReference>
<accession>A0A923NQ56</accession>
<gene>
    <name evidence="3" type="primary">larE</name>
    <name evidence="3" type="ORF">H9L42_09560</name>
</gene>
<keyword evidence="4" id="KW-1185">Reference proteome</keyword>
<evidence type="ECO:0000313" key="4">
    <source>
        <dbReference type="Proteomes" id="UP000602647"/>
    </source>
</evidence>
<organism evidence="3 4">
    <name type="scientific">Zhenpiania hominis</name>
    <dbReference type="NCBI Taxonomy" id="2763644"/>
    <lineage>
        <taxon>Bacteria</taxon>
        <taxon>Bacillati</taxon>
        <taxon>Bacillota</taxon>
        <taxon>Clostridia</taxon>
        <taxon>Peptostreptococcales</taxon>
        <taxon>Anaerovoracaceae</taxon>
        <taxon>Zhenpiania</taxon>
    </lineage>
</organism>